<feature type="non-terminal residue" evidence="8">
    <location>
        <position position="1"/>
    </location>
</feature>
<evidence type="ECO:0000256" key="1">
    <source>
        <dbReference type="ARBA" id="ARBA00004651"/>
    </source>
</evidence>
<keyword evidence="5" id="KW-1133">Transmembrane helix</keyword>
<gene>
    <name evidence="8" type="ORF">LCGC14_2385450</name>
</gene>
<name>A0A0F9BZQ0_9ZZZZ</name>
<evidence type="ECO:0000256" key="6">
    <source>
        <dbReference type="ARBA" id="ARBA00023136"/>
    </source>
</evidence>
<protein>
    <recommendedName>
        <fullName evidence="7">ABC transmembrane type-1 domain-containing protein</fullName>
    </recommendedName>
</protein>
<evidence type="ECO:0000256" key="4">
    <source>
        <dbReference type="ARBA" id="ARBA00022692"/>
    </source>
</evidence>
<evidence type="ECO:0000256" key="2">
    <source>
        <dbReference type="ARBA" id="ARBA00022448"/>
    </source>
</evidence>
<feature type="domain" description="ABC transmembrane type-1" evidence="7">
    <location>
        <begin position="1"/>
        <end position="45"/>
    </location>
</feature>
<accession>A0A0F9BZQ0</accession>
<dbReference type="InterPro" id="IPR035906">
    <property type="entry name" value="MetI-like_sf"/>
</dbReference>
<evidence type="ECO:0000259" key="7">
    <source>
        <dbReference type="PROSITE" id="PS50928"/>
    </source>
</evidence>
<keyword evidence="3" id="KW-1003">Cell membrane</keyword>
<dbReference type="PANTHER" id="PTHR30465:SF0">
    <property type="entry name" value="OLIGOPEPTIDE TRANSPORT SYSTEM PERMEASE PROTEIN APPB"/>
    <property type="match status" value="1"/>
</dbReference>
<dbReference type="Pfam" id="PF00528">
    <property type="entry name" value="BPD_transp_1"/>
    <property type="match status" value="1"/>
</dbReference>
<proteinExistence type="predicted"/>
<comment type="caution">
    <text evidence="8">The sequence shown here is derived from an EMBL/GenBank/DDBJ whole genome shotgun (WGS) entry which is preliminary data.</text>
</comment>
<dbReference type="GO" id="GO:0005886">
    <property type="term" value="C:plasma membrane"/>
    <property type="evidence" value="ECO:0007669"/>
    <property type="project" value="UniProtKB-SubCell"/>
</dbReference>
<keyword evidence="6" id="KW-0472">Membrane</keyword>
<organism evidence="8">
    <name type="scientific">marine sediment metagenome</name>
    <dbReference type="NCBI Taxonomy" id="412755"/>
    <lineage>
        <taxon>unclassified sequences</taxon>
        <taxon>metagenomes</taxon>
        <taxon>ecological metagenomes</taxon>
    </lineage>
</organism>
<dbReference type="SUPFAM" id="SSF161098">
    <property type="entry name" value="MetI-like"/>
    <property type="match status" value="1"/>
</dbReference>
<keyword evidence="2" id="KW-0813">Transport</keyword>
<dbReference type="PROSITE" id="PS50928">
    <property type="entry name" value="ABC_TM1"/>
    <property type="match status" value="1"/>
</dbReference>
<dbReference type="InterPro" id="IPR000515">
    <property type="entry name" value="MetI-like"/>
</dbReference>
<evidence type="ECO:0000256" key="5">
    <source>
        <dbReference type="ARBA" id="ARBA00022989"/>
    </source>
</evidence>
<dbReference type="Gene3D" id="1.10.3720.10">
    <property type="entry name" value="MetI-like"/>
    <property type="match status" value="1"/>
</dbReference>
<evidence type="ECO:0000313" key="8">
    <source>
        <dbReference type="EMBL" id="KKL27405.1"/>
    </source>
</evidence>
<comment type="subcellular location">
    <subcellularLocation>
        <location evidence="1">Cell membrane</location>
        <topology evidence="1">Multi-pass membrane protein</topology>
    </subcellularLocation>
</comment>
<dbReference type="EMBL" id="LAZR01035476">
    <property type="protein sequence ID" value="KKL27405.1"/>
    <property type="molecule type" value="Genomic_DNA"/>
</dbReference>
<reference evidence="8" key="1">
    <citation type="journal article" date="2015" name="Nature">
        <title>Complex archaea that bridge the gap between prokaryotes and eukaryotes.</title>
        <authorList>
            <person name="Spang A."/>
            <person name="Saw J.H."/>
            <person name="Jorgensen S.L."/>
            <person name="Zaremba-Niedzwiedzka K."/>
            <person name="Martijn J."/>
            <person name="Lind A.E."/>
            <person name="van Eijk R."/>
            <person name="Schleper C."/>
            <person name="Guy L."/>
            <person name="Ettema T.J."/>
        </authorList>
    </citation>
    <scope>NUCLEOTIDE SEQUENCE</scope>
</reference>
<evidence type="ECO:0000256" key="3">
    <source>
        <dbReference type="ARBA" id="ARBA00022475"/>
    </source>
</evidence>
<dbReference type="AlphaFoldDB" id="A0A0F9BZQ0"/>
<dbReference type="GO" id="GO:0055085">
    <property type="term" value="P:transmembrane transport"/>
    <property type="evidence" value="ECO:0007669"/>
    <property type="project" value="InterPro"/>
</dbReference>
<keyword evidence="4" id="KW-0812">Transmembrane</keyword>
<dbReference type="CDD" id="cd06261">
    <property type="entry name" value="TM_PBP2"/>
    <property type="match status" value="1"/>
</dbReference>
<sequence>FEMLEVLNMDYVRTAKAKGLSQRAVMWRHVLRNAIMPFVTGLSLH</sequence>
<dbReference type="PANTHER" id="PTHR30465">
    <property type="entry name" value="INNER MEMBRANE ABC TRANSPORTER"/>
    <property type="match status" value="1"/>
</dbReference>